<evidence type="ECO:0000256" key="2">
    <source>
        <dbReference type="SAM" id="MobiDB-lite"/>
    </source>
</evidence>
<dbReference type="Gene3D" id="3.40.50.450">
    <property type="match status" value="1"/>
</dbReference>
<dbReference type="InterPro" id="IPR031100">
    <property type="entry name" value="LOG_fam"/>
</dbReference>
<sequence>MTEPICSSGSEERGRALPTSGAAEPALVESSSTLGHRAQAEFAEGFQLLDPVDVPLVAVMGSARTKVGTKEYQRGVEVGAALVAQRFGVMTGGGGGAMAAANEGAHKAGGVSVGLNIKLPFEQRPNRWHRIARLFRYFFVRKVMFVKYSCAFVVLPGGFGSLDELFEMLVLIQTRKVPGRPVVLVGTEFWGGLITWIKETLLAEGMISEEDLDLFHVVDTAEQVAALMPKHAVS</sequence>
<dbReference type="RefSeq" id="WP_179845888.1">
    <property type="nucleotide sequence ID" value="NZ_JACCBA010000001.1"/>
</dbReference>
<accession>A0A7Y9EK84</accession>
<evidence type="ECO:0000256" key="1">
    <source>
        <dbReference type="RuleBase" id="RU363015"/>
    </source>
</evidence>
<feature type="region of interest" description="Disordered" evidence="2">
    <location>
        <begin position="1"/>
        <end position="26"/>
    </location>
</feature>
<dbReference type="EMBL" id="JACCBA010000001">
    <property type="protein sequence ID" value="NYD49096.1"/>
    <property type="molecule type" value="Genomic_DNA"/>
</dbReference>
<keyword evidence="1" id="KW-0378">Hydrolase</keyword>
<dbReference type="AlphaFoldDB" id="A0A7Y9EK84"/>
<dbReference type="EC" id="3.2.2.n1" evidence="1"/>
<dbReference type="Proteomes" id="UP000529783">
    <property type="component" value="Unassembled WGS sequence"/>
</dbReference>
<evidence type="ECO:0000313" key="4">
    <source>
        <dbReference type="Proteomes" id="UP000529783"/>
    </source>
</evidence>
<organism evidence="3 4">
    <name type="scientific">Actinomadura luteofluorescens</name>
    <dbReference type="NCBI Taxonomy" id="46163"/>
    <lineage>
        <taxon>Bacteria</taxon>
        <taxon>Bacillati</taxon>
        <taxon>Actinomycetota</taxon>
        <taxon>Actinomycetes</taxon>
        <taxon>Streptosporangiales</taxon>
        <taxon>Thermomonosporaceae</taxon>
        <taxon>Actinomadura</taxon>
    </lineage>
</organism>
<name>A0A7Y9EK84_9ACTN</name>
<protein>
    <recommendedName>
        <fullName evidence="1">Cytokinin riboside 5'-monophosphate phosphoribohydrolase</fullName>
        <ecNumber evidence="1">3.2.2.n1</ecNumber>
    </recommendedName>
</protein>
<proteinExistence type="inferred from homology"/>
<dbReference type="PANTHER" id="PTHR43393:SF3">
    <property type="entry name" value="LYSINE DECARBOXYLASE-LIKE PROTEIN"/>
    <property type="match status" value="1"/>
</dbReference>
<keyword evidence="1" id="KW-0203">Cytokinin biosynthesis</keyword>
<comment type="catalytic activity">
    <reaction evidence="1">
        <text>9-ribosyl-trans-zeatin 5'-phosphate + H2O = trans-zeatin + D-ribose 5-phosphate</text>
        <dbReference type="Rhea" id="RHEA:48564"/>
        <dbReference type="ChEBI" id="CHEBI:15377"/>
        <dbReference type="ChEBI" id="CHEBI:16522"/>
        <dbReference type="ChEBI" id="CHEBI:78346"/>
        <dbReference type="ChEBI" id="CHEBI:87947"/>
        <dbReference type="EC" id="3.2.2.n1"/>
    </reaction>
</comment>
<reference evidence="3 4" key="1">
    <citation type="submission" date="2020-07" db="EMBL/GenBank/DDBJ databases">
        <title>Sequencing the genomes of 1000 actinobacteria strains.</title>
        <authorList>
            <person name="Klenk H.-P."/>
        </authorList>
    </citation>
    <scope>NUCLEOTIDE SEQUENCE [LARGE SCALE GENOMIC DNA]</scope>
    <source>
        <strain evidence="3 4">DSM 40398</strain>
    </source>
</reference>
<dbReference type="SUPFAM" id="SSF102405">
    <property type="entry name" value="MCP/YpsA-like"/>
    <property type="match status" value="1"/>
</dbReference>
<dbReference type="NCBIfam" id="TIGR00730">
    <property type="entry name" value="Rossman fold protein, TIGR00730 family"/>
    <property type="match status" value="1"/>
</dbReference>
<dbReference type="Pfam" id="PF03641">
    <property type="entry name" value="Lysine_decarbox"/>
    <property type="match status" value="1"/>
</dbReference>
<dbReference type="GO" id="GO:0009691">
    <property type="term" value="P:cytokinin biosynthetic process"/>
    <property type="evidence" value="ECO:0007669"/>
    <property type="project" value="UniProtKB-UniRule"/>
</dbReference>
<dbReference type="InterPro" id="IPR052341">
    <property type="entry name" value="LOG_family_nucleotidases"/>
</dbReference>
<gene>
    <name evidence="3" type="ORF">BJY14_005079</name>
</gene>
<evidence type="ECO:0000313" key="3">
    <source>
        <dbReference type="EMBL" id="NYD49096.1"/>
    </source>
</evidence>
<keyword evidence="4" id="KW-1185">Reference proteome</keyword>
<comment type="similarity">
    <text evidence="1">Belongs to the LOG family.</text>
</comment>
<comment type="caution">
    <text evidence="3">The sequence shown here is derived from an EMBL/GenBank/DDBJ whole genome shotgun (WGS) entry which is preliminary data.</text>
</comment>
<comment type="catalytic activity">
    <reaction evidence="1">
        <text>N(6)-(dimethylallyl)adenosine 5'-phosphate + H2O = N(6)-dimethylallyladenine + D-ribose 5-phosphate</text>
        <dbReference type="Rhea" id="RHEA:48560"/>
        <dbReference type="ChEBI" id="CHEBI:15377"/>
        <dbReference type="ChEBI" id="CHEBI:17660"/>
        <dbReference type="ChEBI" id="CHEBI:57526"/>
        <dbReference type="ChEBI" id="CHEBI:78346"/>
        <dbReference type="EC" id="3.2.2.n1"/>
    </reaction>
</comment>
<dbReference type="GO" id="GO:0016787">
    <property type="term" value="F:hydrolase activity"/>
    <property type="evidence" value="ECO:0007669"/>
    <property type="project" value="UniProtKB-KW"/>
</dbReference>
<dbReference type="PANTHER" id="PTHR43393">
    <property type="entry name" value="CYTOKININ RIBOSIDE 5'-MONOPHOSPHATE PHOSPHORIBOHYDROLASE"/>
    <property type="match status" value="1"/>
</dbReference>
<dbReference type="GO" id="GO:0005829">
    <property type="term" value="C:cytosol"/>
    <property type="evidence" value="ECO:0007669"/>
    <property type="project" value="TreeGrafter"/>
</dbReference>
<dbReference type="InterPro" id="IPR005269">
    <property type="entry name" value="LOG"/>
</dbReference>